<evidence type="ECO:0000313" key="2">
    <source>
        <dbReference type="EMBL" id="GES96481.1"/>
    </source>
</evidence>
<keyword evidence="3" id="KW-1185">Reference proteome</keyword>
<evidence type="ECO:0000313" key="1">
    <source>
        <dbReference type="EMBL" id="GBB84892.1"/>
    </source>
</evidence>
<proteinExistence type="predicted"/>
<dbReference type="Proteomes" id="UP000615446">
    <property type="component" value="Unassembled WGS sequence"/>
</dbReference>
<dbReference type="Proteomes" id="UP000247702">
    <property type="component" value="Unassembled WGS sequence"/>
</dbReference>
<reference evidence="2" key="2">
    <citation type="submission" date="2019-10" db="EMBL/GenBank/DDBJ databases">
        <title>Conservation and host-specific expression of non-tandemly repeated heterogenous ribosome RNA gene in arbuscular mycorrhizal fungi.</title>
        <authorList>
            <person name="Maeda T."/>
            <person name="Kobayashi Y."/>
            <person name="Nakagawa T."/>
            <person name="Ezawa T."/>
            <person name="Yamaguchi K."/>
            <person name="Bino T."/>
            <person name="Nishimoto Y."/>
            <person name="Shigenobu S."/>
            <person name="Kawaguchi M."/>
        </authorList>
    </citation>
    <scope>NUCLEOTIDE SEQUENCE</scope>
    <source>
        <strain evidence="2">HR1</strain>
    </source>
</reference>
<name>A0A2Z6Q8S4_9GLOM</name>
<gene>
    <name evidence="2" type="ORF">RCL2_002311000</name>
    <name evidence="1" type="ORF">RclHR1_11490002</name>
</gene>
<dbReference type="AlphaFoldDB" id="A0A2Z6Q8S4"/>
<evidence type="ECO:0000313" key="3">
    <source>
        <dbReference type="Proteomes" id="UP000247702"/>
    </source>
</evidence>
<dbReference type="EMBL" id="BLAL01000252">
    <property type="protein sequence ID" value="GES96481.1"/>
    <property type="molecule type" value="Genomic_DNA"/>
</dbReference>
<organism evidence="1 3">
    <name type="scientific">Rhizophagus clarus</name>
    <dbReference type="NCBI Taxonomy" id="94130"/>
    <lineage>
        <taxon>Eukaryota</taxon>
        <taxon>Fungi</taxon>
        <taxon>Fungi incertae sedis</taxon>
        <taxon>Mucoromycota</taxon>
        <taxon>Glomeromycotina</taxon>
        <taxon>Glomeromycetes</taxon>
        <taxon>Glomerales</taxon>
        <taxon>Glomeraceae</taxon>
        <taxon>Rhizophagus</taxon>
    </lineage>
</organism>
<reference evidence="1 3" key="1">
    <citation type="submission" date="2017-11" db="EMBL/GenBank/DDBJ databases">
        <title>The genome of Rhizophagus clarus HR1 reveals common genetic basis of auxotrophy among arbuscular mycorrhizal fungi.</title>
        <authorList>
            <person name="Kobayashi Y."/>
        </authorList>
    </citation>
    <scope>NUCLEOTIDE SEQUENCE [LARGE SCALE GENOMIC DNA]</scope>
    <source>
        <strain evidence="1 3">HR1</strain>
    </source>
</reference>
<protein>
    <submittedName>
        <fullName evidence="1">Uncharacterized protein</fullName>
    </submittedName>
</protein>
<comment type="caution">
    <text evidence="1">The sequence shown here is derived from an EMBL/GenBank/DDBJ whole genome shotgun (WGS) entry which is preliminary data.</text>
</comment>
<dbReference type="OrthoDB" id="2402705at2759"/>
<dbReference type="EMBL" id="BEXD01000168">
    <property type="protein sequence ID" value="GBB84892.1"/>
    <property type="molecule type" value="Genomic_DNA"/>
</dbReference>
<sequence>MFYEVAPFAEPINHDDNSEEYVVKSILDTEFEDYVSGFLLIKTSIEIEVGTSFHSMEIAVHFIERYTLQNNCLKVKNFQMVLVEKGYFTETRCFKLSCHVSDPYSSSC</sequence>
<dbReference type="STRING" id="94130.A0A2Z6Q8S4"/>
<accession>A0A2Z6Q8S4</accession>